<keyword evidence="2" id="KW-1185">Reference proteome</keyword>
<gene>
    <name evidence="1" type="ORF">AN396_03830</name>
</gene>
<dbReference type="EMBL" id="LJDB01000040">
    <property type="protein sequence ID" value="ONI41226.1"/>
    <property type="molecule type" value="Genomic_DNA"/>
</dbReference>
<accession>A0ACC8XE25</accession>
<proteinExistence type="predicted"/>
<dbReference type="Proteomes" id="UP000188605">
    <property type="component" value="Unassembled WGS sequence"/>
</dbReference>
<keyword evidence="1" id="KW-0131">Cell cycle</keyword>
<reference evidence="1" key="1">
    <citation type="submission" date="2016-08" db="EMBL/GenBank/DDBJ databases">
        <authorList>
            <person name="Ngugi D.K."/>
            <person name="Miyake S."/>
            <person name="Stingl U."/>
        </authorList>
    </citation>
    <scope>NUCLEOTIDE SEQUENCE</scope>
    <source>
        <strain evidence="1">SCG-B11WGA-EpuloA1</strain>
    </source>
</reference>
<protein>
    <submittedName>
        <fullName evidence="1">Cell division protein FtsK</fullName>
    </submittedName>
</protein>
<comment type="caution">
    <text evidence="1">The sequence shown here is derived from an EMBL/GenBank/DDBJ whole genome shotgun (WGS) entry which is preliminary data.</text>
</comment>
<name>A0ACC8XE25_9FIRM</name>
<organism evidence="1 2">
    <name type="scientific">Candidatus Epulonipiscium fishelsonii</name>
    <dbReference type="NCBI Taxonomy" id="77094"/>
    <lineage>
        <taxon>Bacteria</taxon>
        <taxon>Bacillati</taxon>
        <taxon>Bacillota</taxon>
        <taxon>Clostridia</taxon>
        <taxon>Lachnospirales</taxon>
        <taxon>Lachnospiraceae</taxon>
        <taxon>Candidatus Epulonipiscium</taxon>
    </lineage>
</organism>
<evidence type="ECO:0000313" key="1">
    <source>
        <dbReference type="EMBL" id="ONI41226.1"/>
    </source>
</evidence>
<keyword evidence="1" id="KW-0132">Cell division</keyword>
<evidence type="ECO:0000313" key="2">
    <source>
        <dbReference type="Proteomes" id="UP000188605"/>
    </source>
</evidence>
<sequence length="724" mass="79802">MKKKKKQLKKKDIILKREYIGIIFSILGLLTIISVFTNQGGLIGNSIKELFVGMFGVGGYIIPFYIVVSGIIYMRTGLKEVIHICLKTVPPLCITILAAHVITYGNEHTLGLLSLIYWRQASYYNGGYFGGIFSELLLTLFGIYGTYCILGVAMIGWLLWAMDFPIASWLKKYISAQPAKKSSKAVKKSPLKKELFRQQEQIVKPEIEIADYQEQPSVNKAEPVKTPISASAKKNNLPKTEKKVEKDIEISVEFKSDLAIKPNYKFPNVNLLQSKTVRGVKTENKELLEHSKKLEETLASFGVEAKVLKISKGPTVTRYEVQPKQGIKVSKIVNLADDISLNLAAAGIRIEAPIPGKSAVGIEVPNAESEIVYLKDVIDNDNFIAFPSDLAFALGKDIAGKPVIADISKMPHMLIAGSTGSGKSVCINTLITSIIYKSTPDEVKLILIDPKVVELSVYNGIPHLLIPVVTDPKKAAGALHWAVNEMTKRYSAFAENSVRDITGYNKKIKDDSLKMPKIVIVIDELADLMMTGAKEVEELICRLAQMARAAGIHLVIATQRPSVDVITGLIKANIPSRLAFAVSSGVDSRTILDMNGAEKLMGKGDMLFNPIGAAKPLRVQGAFISDDEIENIVNAIKLKRQPDYKKEIMDTLVTEKPSVKINSSEEDELFLVAKNLAKTTNNLTIAMLQRNFKIGFNRASKLMAALETNGIVEKGTKKLQKQER</sequence>